<evidence type="ECO:0000259" key="2">
    <source>
        <dbReference type="Pfam" id="PF14392"/>
    </source>
</evidence>
<name>A0A9W7IF44_HIBTR</name>
<keyword evidence="4" id="KW-1185">Reference proteome</keyword>
<organism evidence="3 4">
    <name type="scientific">Hibiscus trionum</name>
    <name type="common">Flower of an hour</name>
    <dbReference type="NCBI Taxonomy" id="183268"/>
    <lineage>
        <taxon>Eukaryota</taxon>
        <taxon>Viridiplantae</taxon>
        <taxon>Streptophyta</taxon>
        <taxon>Embryophyta</taxon>
        <taxon>Tracheophyta</taxon>
        <taxon>Spermatophyta</taxon>
        <taxon>Magnoliopsida</taxon>
        <taxon>eudicotyledons</taxon>
        <taxon>Gunneridae</taxon>
        <taxon>Pentapetalae</taxon>
        <taxon>rosids</taxon>
        <taxon>malvids</taxon>
        <taxon>Malvales</taxon>
        <taxon>Malvaceae</taxon>
        <taxon>Malvoideae</taxon>
        <taxon>Hibiscus</taxon>
    </lineage>
</organism>
<sequence>MAAVTDDLATLSITEGEDDGLQLEVEDVAAPISYEHCFVGRFLTSSIVNVPAMKTTLANVWKPVGGIAISDIGENRFLFRFFNNVDANRVEKGGLWYFNNHLLVMHRLLNNEDPLQVPLFLVSFWVLVHDVPPGFISEKVAKSIGSFIGGFVEYDSTAVTLGYKRIMRIRVLFDCRLPLKRKKKLILGGGKAHYVRFEYEKLYLFCFICGLIGHGESFCPVRVVKGEEDIVFGWDTSLQAPSRRATLATSPWLRDEPVNAAYFSGIGVSTGISGDKSNHDKNASQSGNFRIQSPYPVSGLQVGPSNQFMGGQVYGPSTTYVPIMDTHMSTVLEDQAIRLREQSVHASKLHHQDFLLPRI</sequence>
<dbReference type="InterPro" id="IPR040256">
    <property type="entry name" value="At4g02000-like"/>
</dbReference>
<protein>
    <recommendedName>
        <fullName evidence="5">DUF4283 domain-containing protein</fullName>
    </recommendedName>
</protein>
<evidence type="ECO:0000313" key="3">
    <source>
        <dbReference type="EMBL" id="GMI94126.1"/>
    </source>
</evidence>
<feature type="domain" description="Zinc knuckle CX2CX4HX4C" evidence="2">
    <location>
        <begin position="173"/>
        <end position="220"/>
    </location>
</feature>
<proteinExistence type="predicted"/>
<dbReference type="PANTHER" id="PTHR31286:SF153">
    <property type="entry name" value="DUF4283 DOMAIN PROTEIN"/>
    <property type="match status" value="1"/>
</dbReference>
<accession>A0A9W7IF44</accession>
<feature type="domain" description="DUF4283" evidence="1">
    <location>
        <begin position="35"/>
        <end position="114"/>
    </location>
</feature>
<dbReference type="Pfam" id="PF14392">
    <property type="entry name" value="zf-CCHC_4"/>
    <property type="match status" value="1"/>
</dbReference>
<dbReference type="Proteomes" id="UP001165190">
    <property type="component" value="Unassembled WGS sequence"/>
</dbReference>
<gene>
    <name evidence="3" type="ORF">HRI_003081900</name>
</gene>
<evidence type="ECO:0000259" key="1">
    <source>
        <dbReference type="Pfam" id="PF14111"/>
    </source>
</evidence>
<comment type="caution">
    <text evidence="3">The sequence shown here is derived from an EMBL/GenBank/DDBJ whole genome shotgun (WGS) entry which is preliminary data.</text>
</comment>
<evidence type="ECO:0000313" key="4">
    <source>
        <dbReference type="Proteomes" id="UP001165190"/>
    </source>
</evidence>
<dbReference type="OrthoDB" id="1418158at2759"/>
<reference evidence="3" key="1">
    <citation type="submission" date="2023-05" db="EMBL/GenBank/DDBJ databases">
        <title>Genome and transcriptome analyses reveal genes involved in the formation of fine ridges on petal epidermal cells in Hibiscus trionum.</title>
        <authorList>
            <person name="Koshimizu S."/>
            <person name="Masuda S."/>
            <person name="Ishii T."/>
            <person name="Shirasu K."/>
            <person name="Hoshino A."/>
            <person name="Arita M."/>
        </authorList>
    </citation>
    <scope>NUCLEOTIDE SEQUENCE</scope>
    <source>
        <strain evidence="3">Hamamatsu line</strain>
    </source>
</reference>
<dbReference type="InterPro" id="IPR025558">
    <property type="entry name" value="DUF4283"/>
</dbReference>
<dbReference type="AlphaFoldDB" id="A0A9W7IF44"/>
<dbReference type="InterPro" id="IPR025836">
    <property type="entry name" value="Zn_knuckle_CX2CX4HX4C"/>
</dbReference>
<dbReference type="Pfam" id="PF14111">
    <property type="entry name" value="DUF4283"/>
    <property type="match status" value="1"/>
</dbReference>
<dbReference type="EMBL" id="BSYR01000025">
    <property type="protein sequence ID" value="GMI94126.1"/>
    <property type="molecule type" value="Genomic_DNA"/>
</dbReference>
<evidence type="ECO:0008006" key="5">
    <source>
        <dbReference type="Google" id="ProtNLM"/>
    </source>
</evidence>
<dbReference type="PANTHER" id="PTHR31286">
    <property type="entry name" value="GLYCINE-RICH CELL WALL STRUCTURAL PROTEIN 1.8-LIKE"/>
    <property type="match status" value="1"/>
</dbReference>